<reference evidence="4 5" key="1">
    <citation type="submission" date="2024-01" db="EMBL/GenBank/DDBJ databases">
        <title>Comparative genomics of Cryptococcus and Kwoniella reveals pathogenesis evolution and contrasting modes of karyotype evolution via chromosome fusion or intercentromeric recombination.</title>
        <authorList>
            <person name="Coelho M.A."/>
            <person name="David-Palma M."/>
            <person name="Shea T."/>
            <person name="Bowers K."/>
            <person name="McGinley-Smith S."/>
            <person name="Mohammad A.W."/>
            <person name="Gnirke A."/>
            <person name="Yurkov A.M."/>
            <person name="Nowrousian M."/>
            <person name="Sun S."/>
            <person name="Cuomo C.A."/>
            <person name="Heitman J."/>
        </authorList>
    </citation>
    <scope>NUCLEOTIDE SEQUENCE [LARGE SCALE GENOMIC DNA]</scope>
    <source>
        <strain evidence="4">CBS 11374</strain>
    </source>
</reference>
<dbReference type="Pfam" id="PF00172">
    <property type="entry name" value="Zn_clus"/>
    <property type="match status" value="1"/>
</dbReference>
<dbReference type="SUPFAM" id="SSF57701">
    <property type="entry name" value="Zn2/Cys6 DNA-binding domain"/>
    <property type="match status" value="1"/>
</dbReference>
<dbReference type="PANTHER" id="PTHR37534:SF46">
    <property type="entry name" value="ZN(II)2CYS6 TRANSCRIPTION FACTOR (EUROFUNG)"/>
    <property type="match status" value="1"/>
</dbReference>
<dbReference type="EMBL" id="CP141889">
    <property type="protein sequence ID" value="WRT69897.1"/>
    <property type="molecule type" value="Genomic_DNA"/>
</dbReference>
<evidence type="ECO:0000256" key="2">
    <source>
        <dbReference type="ARBA" id="ARBA00023242"/>
    </source>
</evidence>
<evidence type="ECO:0000313" key="5">
    <source>
        <dbReference type="Proteomes" id="UP001329825"/>
    </source>
</evidence>
<dbReference type="PANTHER" id="PTHR37534">
    <property type="entry name" value="TRANSCRIPTIONAL ACTIVATOR PROTEIN UGA3"/>
    <property type="match status" value="1"/>
</dbReference>
<evidence type="ECO:0000259" key="3">
    <source>
        <dbReference type="PROSITE" id="PS50048"/>
    </source>
</evidence>
<protein>
    <recommendedName>
        <fullName evidence="3">Zn(2)-C6 fungal-type domain-containing protein</fullName>
    </recommendedName>
</protein>
<sequence length="562" mass="63026">MEGPTLGQPWATFGLTATGKPKRKRVRSVMGCLTCRKRRVKCDEKRPRCSNCARHPLRICQYEYENEDEEKHLGDVESSVASMEDSSLDRSSFASSSKVTLDSLSPSHITVDQILSPLTQISLESRNYENLLKQRQVVHYMAAEFQSLALLNPLATSEMDLSNTFPMVKPQATTQNSFTALLTNPSALVRRCFASFFDHSHHRAGMMTPVVSPEGFLPMGSAQNRVKLSDPFRAYVTSVRENRDNLITGKLGVVAFALSLCEHLESPISTWREKLNVMIQRSVEKGGPGWIIGVSPPLTGYQGGQLENKEPLSTALYAELGAMLDIYACLTSGKIPISLSEHRQETKPWFLSSRGAQMQASPLIPDIIEVIFGFPRVLAPTFAHVTALIAKRSMMDSQDSTLKENLEFECTSAMMELEHVWPARLEARRDDRRLQFGGRIWRLGLMILLQHKVSMFSTTSPELGSLVIAFSQLCNEAIGEIGHLAGWIWPILFAACACRDHHQREIFIRLLPFAKGPVESGDNSQHAQRILTMIWFYQDIGDNSYHLREAVRDDTSLDLIIL</sequence>
<dbReference type="SMART" id="SM00066">
    <property type="entry name" value="GAL4"/>
    <property type="match status" value="1"/>
</dbReference>
<evidence type="ECO:0000313" key="4">
    <source>
        <dbReference type="EMBL" id="WRT69897.1"/>
    </source>
</evidence>
<gene>
    <name evidence="4" type="ORF">IL334_006888</name>
</gene>
<name>A0ABZ1DB66_9TREE</name>
<dbReference type="InterPro" id="IPR021858">
    <property type="entry name" value="Fun_TF"/>
</dbReference>
<comment type="subcellular location">
    <subcellularLocation>
        <location evidence="1">Nucleus</location>
    </subcellularLocation>
</comment>
<dbReference type="InterPro" id="IPR036864">
    <property type="entry name" value="Zn2-C6_fun-type_DNA-bd_sf"/>
</dbReference>
<dbReference type="Proteomes" id="UP001329825">
    <property type="component" value="Chromosome 9"/>
</dbReference>
<dbReference type="CDD" id="cd00067">
    <property type="entry name" value="GAL4"/>
    <property type="match status" value="1"/>
</dbReference>
<dbReference type="Gene3D" id="4.10.240.10">
    <property type="entry name" value="Zn(2)-C6 fungal-type DNA-binding domain"/>
    <property type="match status" value="1"/>
</dbReference>
<evidence type="ECO:0000256" key="1">
    <source>
        <dbReference type="ARBA" id="ARBA00004123"/>
    </source>
</evidence>
<organism evidence="4 5">
    <name type="scientific">Kwoniella shivajii</name>
    <dbReference type="NCBI Taxonomy" id="564305"/>
    <lineage>
        <taxon>Eukaryota</taxon>
        <taxon>Fungi</taxon>
        <taxon>Dikarya</taxon>
        <taxon>Basidiomycota</taxon>
        <taxon>Agaricomycotina</taxon>
        <taxon>Tremellomycetes</taxon>
        <taxon>Tremellales</taxon>
        <taxon>Cryptococcaceae</taxon>
        <taxon>Kwoniella</taxon>
    </lineage>
</organism>
<dbReference type="PROSITE" id="PS50048">
    <property type="entry name" value="ZN2_CY6_FUNGAL_2"/>
    <property type="match status" value="1"/>
</dbReference>
<keyword evidence="5" id="KW-1185">Reference proteome</keyword>
<dbReference type="PROSITE" id="PS00463">
    <property type="entry name" value="ZN2_CY6_FUNGAL_1"/>
    <property type="match status" value="1"/>
</dbReference>
<dbReference type="RefSeq" id="XP_062794636.1">
    <property type="nucleotide sequence ID" value="XM_062938585.1"/>
</dbReference>
<dbReference type="InterPro" id="IPR001138">
    <property type="entry name" value="Zn2Cys6_DnaBD"/>
</dbReference>
<keyword evidence="2" id="KW-0539">Nucleus</keyword>
<proteinExistence type="predicted"/>
<feature type="domain" description="Zn(2)-C6 fungal-type" evidence="3">
    <location>
        <begin position="31"/>
        <end position="62"/>
    </location>
</feature>
<dbReference type="Pfam" id="PF11951">
    <property type="entry name" value="Fungal_trans_2"/>
    <property type="match status" value="1"/>
</dbReference>
<accession>A0ABZ1DB66</accession>
<dbReference type="GeneID" id="87959018"/>